<dbReference type="EMBL" id="CAJHNH020000324">
    <property type="protein sequence ID" value="CAG5116929.1"/>
    <property type="molecule type" value="Genomic_DNA"/>
</dbReference>
<gene>
    <name evidence="1" type="ORF">CUNI_LOCUS2487</name>
</gene>
<proteinExistence type="predicted"/>
<feature type="non-terminal residue" evidence="1">
    <location>
        <position position="1"/>
    </location>
</feature>
<evidence type="ECO:0000313" key="1">
    <source>
        <dbReference type="EMBL" id="CAG5116929.1"/>
    </source>
</evidence>
<protein>
    <submittedName>
        <fullName evidence="1">Uncharacterized protein</fullName>
    </submittedName>
</protein>
<sequence length="94" mass="10076">FELDLPLNTEKINFLSTSGKYSGGGVGLDDVILAAGLCEGSKLLNCKFNKISETARGGKTENMLCEYQQDPSDDFDWAVSFDTGDVGTIDGSED</sequence>
<evidence type="ECO:0000313" key="2">
    <source>
        <dbReference type="Proteomes" id="UP000678393"/>
    </source>
</evidence>
<comment type="caution">
    <text evidence="1">The sequence shown here is derived from an EMBL/GenBank/DDBJ whole genome shotgun (WGS) entry which is preliminary data.</text>
</comment>
<accession>A0A8S3YIV6</accession>
<dbReference type="AlphaFoldDB" id="A0A8S3YIV6"/>
<name>A0A8S3YIV6_9EUPU</name>
<keyword evidence="2" id="KW-1185">Reference proteome</keyword>
<dbReference type="Proteomes" id="UP000678393">
    <property type="component" value="Unassembled WGS sequence"/>
</dbReference>
<feature type="non-terminal residue" evidence="1">
    <location>
        <position position="94"/>
    </location>
</feature>
<dbReference type="OrthoDB" id="414661at2759"/>
<organism evidence="1 2">
    <name type="scientific">Candidula unifasciata</name>
    <dbReference type="NCBI Taxonomy" id="100452"/>
    <lineage>
        <taxon>Eukaryota</taxon>
        <taxon>Metazoa</taxon>
        <taxon>Spiralia</taxon>
        <taxon>Lophotrochozoa</taxon>
        <taxon>Mollusca</taxon>
        <taxon>Gastropoda</taxon>
        <taxon>Heterobranchia</taxon>
        <taxon>Euthyneura</taxon>
        <taxon>Panpulmonata</taxon>
        <taxon>Eupulmonata</taxon>
        <taxon>Stylommatophora</taxon>
        <taxon>Helicina</taxon>
        <taxon>Helicoidea</taxon>
        <taxon>Geomitridae</taxon>
        <taxon>Candidula</taxon>
    </lineage>
</organism>
<reference evidence="1" key="1">
    <citation type="submission" date="2021-04" db="EMBL/GenBank/DDBJ databases">
        <authorList>
            <consortium name="Molecular Ecology Group"/>
        </authorList>
    </citation>
    <scope>NUCLEOTIDE SEQUENCE</scope>
</reference>